<organism evidence="1 2">
    <name type="scientific">Aspergillus glaucus CBS 516.65</name>
    <dbReference type="NCBI Taxonomy" id="1160497"/>
    <lineage>
        <taxon>Eukaryota</taxon>
        <taxon>Fungi</taxon>
        <taxon>Dikarya</taxon>
        <taxon>Ascomycota</taxon>
        <taxon>Pezizomycotina</taxon>
        <taxon>Eurotiomycetes</taxon>
        <taxon>Eurotiomycetidae</taxon>
        <taxon>Eurotiales</taxon>
        <taxon>Aspergillaceae</taxon>
        <taxon>Aspergillus</taxon>
        <taxon>Aspergillus subgen. Aspergillus</taxon>
    </lineage>
</organism>
<dbReference type="OrthoDB" id="4368687at2759"/>
<dbReference type="Proteomes" id="UP000184300">
    <property type="component" value="Unassembled WGS sequence"/>
</dbReference>
<dbReference type="VEuPathDB" id="FungiDB:ASPGLDRAFT_44098"/>
<sequence length="65" mass="7736">MKSLLPFRGMRKAWSSILIQLRKQRVGLNYFLHRIGVAESPRYTCNEGVQTPKYVILHCPRFRHH</sequence>
<evidence type="ECO:0000313" key="2">
    <source>
        <dbReference type="Proteomes" id="UP000184300"/>
    </source>
</evidence>
<name>A0A1L9VQZ1_ASPGL</name>
<dbReference type="RefSeq" id="XP_022403000.1">
    <property type="nucleotide sequence ID" value="XM_022545951.1"/>
</dbReference>
<reference evidence="2" key="1">
    <citation type="journal article" date="2017" name="Genome Biol.">
        <title>Comparative genomics reveals high biological diversity and specific adaptations in the industrially and medically important fungal genus Aspergillus.</title>
        <authorList>
            <person name="de Vries R.P."/>
            <person name="Riley R."/>
            <person name="Wiebenga A."/>
            <person name="Aguilar-Osorio G."/>
            <person name="Amillis S."/>
            <person name="Uchima C.A."/>
            <person name="Anderluh G."/>
            <person name="Asadollahi M."/>
            <person name="Askin M."/>
            <person name="Barry K."/>
            <person name="Battaglia E."/>
            <person name="Bayram O."/>
            <person name="Benocci T."/>
            <person name="Braus-Stromeyer S.A."/>
            <person name="Caldana C."/>
            <person name="Canovas D."/>
            <person name="Cerqueira G.C."/>
            <person name="Chen F."/>
            <person name="Chen W."/>
            <person name="Choi C."/>
            <person name="Clum A."/>
            <person name="Dos Santos R.A."/>
            <person name="Damasio A.R."/>
            <person name="Diallinas G."/>
            <person name="Emri T."/>
            <person name="Fekete E."/>
            <person name="Flipphi M."/>
            <person name="Freyberg S."/>
            <person name="Gallo A."/>
            <person name="Gournas C."/>
            <person name="Habgood R."/>
            <person name="Hainaut M."/>
            <person name="Harispe M.L."/>
            <person name="Henrissat B."/>
            <person name="Hilden K.S."/>
            <person name="Hope R."/>
            <person name="Hossain A."/>
            <person name="Karabika E."/>
            <person name="Karaffa L."/>
            <person name="Karanyi Z."/>
            <person name="Krasevec N."/>
            <person name="Kuo A."/>
            <person name="Kusch H."/>
            <person name="LaButti K."/>
            <person name="Lagendijk E.L."/>
            <person name="Lapidus A."/>
            <person name="Levasseur A."/>
            <person name="Lindquist E."/>
            <person name="Lipzen A."/>
            <person name="Logrieco A.F."/>
            <person name="MacCabe A."/>
            <person name="Maekelae M.R."/>
            <person name="Malavazi I."/>
            <person name="Melin P."/>
            <person name="Meyer V."/>
            <person name="Mielnichuk N."/>
            <person name="Miskei M."/>
            <person name="Molnar A.P."/>
            <person name="Mule G."/>
            <person name="Ngan C.Y."/>
            <person name="Orejas M."/>
            <person name="Orosz E."/>
            <person name="Ouedraogo J.P."/>
            <person name="Overkamp K.M."/>
            <person name="Park H.-S."/>
            <person name="Perrone G."/>
            <person name="Piumi F."/>
            <person name="Punt P.J."/>
            <person name="Ram A.F."/>
            <person name="Ramon A."/>
            <person name="Rauscher S."/>
            <person name="Record E."/>
            <person name="Riano-Pachon D.M."/>
            <person name="Robert V."/>
            <person name="Roehrig J."/>
            <person name="Ruller R."/>
            <person name="Salamov A."/>
            <person name="Salih N.S."/>
            <person name="Samson R.A."/>
            <person name="Sandor E."/>
            <person name="Sanguinetti M."/>
            <person name="Schuetze T."/>
            <person name="Sepcic K."/>
            <person name="Shelest E."/>
            <person name="Sherlock G."/>
            <person name="Sophianopoulou V."/>
            <person name="Squina F.M."/>
            <person name="Sun H."/>
            <person name="Susca A."/>
            <person name="Todd R.B."/>
            <person name="Tsang A."/>
            <person name="Unkles S.E."/>
            <person name="van de Wiele N."/>
            <person name="van Rossen-Uffink D."/>
            <person name="Oliveira J.V."/>
            <person name="Vesth T.C."/>
            <person name="Visser J."/>
            <person name="Yu J.-H."/>
            <person name="Zhou M."/>
            <person name="Andersen M.R."/>
            <person name="Archer D.B."/>
            <person name="Baker S.E."/>
            <person name="Benoit I."/>
            <person name="Brakhage A.A."/>
            <person name="Braus G.H."/>
            <person name="Fischer R."/>
            <person name="Frisvad J.C."/>
            <person name="Goldman G.H."/>
            <person name="Houbraken J."/>
            <person name="Oakley B."/>
            <person name="Pocsi I."/>
            <person name="Scazzocchio C."/>
            <person name="Seiboth B."/>
            <person name="vanKuyk P.A."/>
            <person name="Wortman J."/>
            <person name="Dyer P.S."/>
            <person name="Grigoriev I.V."/>
        </authorList>
    </citation>
    <scope>NUCLEOTIDE SEQUENCE [LARGE SCALE GENOMIC DNA]</scope>
    <source>
        <strain evidence="2">CBS 516.65</strain>
    </source>
</reference>
<dbReference type="STRING" id="1160497.A0A1L9VQZ1"/>
<protein>
    <recommendedName>
        <fullName evidence="3">Reverse transcriptase zinc-binding domain-containing protein</fullName>
    </recommendedName>
</protein>
<dbReference type="GeneID" id="34462212"/>
<evidence type="ECO:0000313" key="1">
    <source>
        <dbReference type="EMBL" id="OJJ86311.1"/>
    </source>
</evidence>
<accession>A0A1L9VQZ1</accession>
<keyword evidence="2" id="KW-1185">Reference proteome</keyword>
<dbReference type="EMBL" id="KV878892">
    <property type="protein sequence ID" value="OJJ86311.1"/>
    <property type="molecule type" value="Genomic_DNA"/>
</dbReference>
<proteinExistence type="predicted"/>
<dbReference type="AlphaFoldDB" id="A0A1L9VQZ1"/>
<gene>
    <name evidence="1" type="ORF">ASPGLDRAFT_44098</name>
</gene>
<evidence type="ECO:0008006" key="3">
    <source>
        <dbReference type="Google" id="ProtNLM"/>
    </source>
</evidence>